<evidence type="ECO:0000313" key="2">
    <source>
        <dbReference type="Proteomes" id="UP000262427"/>
    </source>
</evidence>
<protein>
    <submittedName>
        <fullName evidence="1">Glycine hydroxymethyltransferase</fullName>
    </submittedName>
</protein>
<sequence>MQAHVLAPRLVVDWSGPDDTLSGVLCDAVEALEHQVATTDLSPRDREALGHDLLLWSDDLRRAHLMANGLAGVEFRRACQDDPDALEAFASRDEREIALWMLAFRDKIFRDVELHLAFRAKTSGKFWKKHRIQRGLELTHERTRLEQFCHAVAQLYKKSGGGDGVHIELSERRCASGVSNAMSSFQLTLYVEGPVTALTHFSQSHFTRVTTRVALESALVYHPATGEVETVVKGGAKNHTAMLELFGKHVVQQDLAP</sequence>
<gene>
    <name evidence="1" type="ORF">RSP824_12910</name>
</gene>
<dbReference type="AlphaFoldDB" id="A0AA86LZZ8"/>
<organism evidence="1 2">
    <name type="scientific">Ralstonia solanacearum</name>
    <name type="common">Pseudomonas solanacearum</name>
    <dbReference type="NCBI Taxonomy" id="305"/>
    <lineage>
        <taxon>Bacteria</taxon>
        <taxon>Pseudomonadati</taxon>
        <taxon>Pseudomonadota</taxon>
        <taxon>Betaproteobacteria</taxon>
        <taxon>Burkholderiales</taxon>
        <taxon>Burkholderiaceae</taxon>
        <taxon>Ralstonia</taxon>
        <taxon>Ralstonia solanacearum species complex</taxon>
    </lineage>
</organism>
<reference evidence="2" key="1">
    <citation type="submission" date="2018-01" db="EMBL/GenBank/DDBJ databases">
        <title>Raltonia solanacearum P824 infects blueberry.</title>
        <authorList>
            <person name="Bocsanczy A.M."/>
            <person name="Norman D.J."/>
        </authorList>
    </citation>
    <scope>NUCLEOTIDE SEQUENCE [LARGE SCALE GENOMIC DNA]</scope>
    <source>
        <strain evidence="2">P824</strain>
    </source>
</reference>
<evidence type="ECO:0000313" key="1">
    <source>
        <dbReference type="EMBL" id="AYA48187.1"/>
    </source>
</evidence>
<accession>A0AA86LZZ8</accession>
<proteinExistence type="predicted"/>
<name>A0AA86LZZ8_RALSL</name>
<feature type="non-terminal residue" evidence="1">
    <location>
        <position position="257"/>
    </location>
</feature>
<dbReference type="Proteomes" id="UP000262427">
    <property type="component" value="Chromosome CM"/>
</dbReference>
<dbReference type="EMBL" id="CP025741">
    <property type="protein sequence ID" value="AYA48187.1"/>
    <property type="molecule type" value="Genomic_DNA"/>
</dbReference>